<dbReference type="Gene3D" id="3.40.50.720">
    <property type="entry name" value="NAD(P)-binding Rossmann-like Domain"/>
    <property type="match status" value="1"/>
</dbReference>
<dbReference type="InterPro" id="IPR001341">
    <property type="entry name" value="Asp_kinase"/>
</dbReference>
<comment type="pathway">
    <text evidence="2">Amino-acid biosynthesis; L-lysine biosynthesis via DAP pathway; (S)-tetrahydrodipicolinate from L-aspartate: step 1/4.</text>
</comment>
<keyword evidence="19" id="KW-0520">NAD</keyword>
<evidence type="ECO:0000256" key="1">
    <source>
        <dbReference type="ARBA" id="ARBA00001920"/>
    </source>
</evidence>
<dbReference type="UniPathway" id="UPA00034">
    <property type="reaction ID" value="UER00015"/>
</dbReference>
<dbReference type="InterPro" id="IPR036291">
    <property type="entry name" value="NAD(P)-bd_dom_sf"/>
</dbReference>
<dbReference type="Pfam" id="PF00742">
    <property type="entry name" value="Homoserine_dh"/>
    <property type="match status" value="1"/>
</dbReference>
<dbReference type="CDD" id="cd04922">
    <property type="entry name" value="ACT_AKi-HSDH-ThrA_2"/>
    <property type="match status" value="1"/>
</dbReference>
<gene>
    <name evidence="29" type="primary">thrA</name>
    <name evidence="29" type="ORF">GXP67_32330</name>
</gene>
<organism evidence="29 30">
    <name type="scientific">Rhodocytophaga rosea</name>
    <dbReference type="NCBI Taxonomy" id="2704465"/>
    <lineage>
        <taxon>Bacteria</taxon>
        <taxon>Pseudomonadati</taxon>
        <taxon>Bacteroidota</taxon>
        <taxon>Cytophagia</taxon>
        <taxon>Cytophagales</taxon>
        <taxon>Rhodocytophagaceae</taxon>
        <taxon>Rhodocytophaga</taxon>
    </lineage>
</organism>
<keyword evidence="15 29" id="KW-0418">Kinase</keyword>
<comment type="catalytic activity">
    <reaction evidence="25">
        <text>L-aspartate + ATP = 4-phospho-L-aspartate + ADP</text>
        <dbReference type="Rhea" id="RHEA:23776"/>
        <dbReference type="ChEBI" id="CHEBI:29991"/>
        <dbReference type="ChEBI" id="CHEBI:30616"/>
        <dbReference type="ChEBI" id="CHEBI:57535"/>
        <dbReference type="ChEBI" id="CHEBI:456216"/>
        <dbReference type="EC" id="2.7.2.4"/>
    </reaction>
    <physiologicalReaction direction="left-to-right" evidence="25">
        <dbReference type="Rhea" id="RHEA:23777"/>
    </physiologicalReaction>
</comment>
<dbReference type="SUPFAM" id="SSF53633">
    <property type="entry name" value="Carbamate kinase-like"/>
    <property type="match status" value="1"/>
</dbReference>
<comment type="pathway">
    <text evidence="5">Amino-acid biosynthesis; L-methionine biosynthesis via de novo pathway; L-homoserine from L-aspartate: step 3/3.</text>
</comment>
<evidence type="ECO:0000256" key="10">
    <source>
        <dbReference type="ARBA" id="ARBA00022605"/>
    </source>
</evidence>
<dbReference type="InterPro" id="IPR054352">
    <property type="entry name" value="ACT_Aspartokinase"/>
</dbReference>
<evidence type="ECO:0000256" key="9">
    <source>
        <dbReference type="ARBA" id="ARBA00011881"/>
    </source>
</evidence>
<evidence type="ECO:0000256" key="19">
    <source>
        <dbReference type="ARBA" id="ARBA00023027"/>
    </source>
</evidence>
<dbReference type="Gene3D" id="3.40.1160.10">
    <property type="entry name" value="Acetylglutamate kinase-like"/>
    <property type="match status" value="1"/>
</dbReference>
<evidence type="ECO:0000256" key="13">
    <source>
        <dbReference type="ARBA" id="ARBA00022723"/>
    </source>
</evidence>
<keyword evidence="23" id="KW-0511">Multifunctional enzyme</keyword>
<comment type="function">
    <text evidence="24">Bifunctional aspartate kinase and homoserine dehydrogenase that catalyzes the first and the third steps toward the synthesis of lysine, methionine and threonine from aspartate.</text>
</comment>
<dbReference type="RefSeq" id="WP_162446949.1">
    <property type="nucleotide sequence ID" value="NZ_CP048222.1"/>
</dbReference>
<evidence type="ECO:0000256" key="25">
    <source>
        <dbReference type="ARBA" id="ARBA00048561"/>
    </source>
</evidence>
<dbReference type="UniPathway" id="UPA00051">
    <property type="reaction ID" value="UER00462"/>
</dbReference>
<evidence type="ECO:0000256" key="27">
    <source>
        <dbReference type="ARBA" id="ARBA00049031"/>
    </source>
</evidence>
<dbReference type="EMBL" id="CP048222">
    <property type="protein sequence ID" value="QHT71006.1"/>
    <property type="molecule type" value="Genomic_DNA"/>
</dbReference>
<dbReference type="PANTHER" id="PTHR43070:SF3">
    <property type="entry name" value="HOMOSERINE DEHYDROGENASE"/>
    <property type="match status" value="1"/>
</dbReference>
<evidence type="ECO:0000256" key="26">
    <source>
        <dbReference type="ARBA" id="ARBA00048841"/>
    </source>
</evidence>
<comment type="pathway">
    <text evidence="3">Amino-acid biosynthesis; L-methionine biosynthesis via de novo pathway; L-homoserine from L-aspartate: step 1/3.</text>
</comment>
<comment type="pathway">
    <text evidence="4">Amino-acid biosynthesis; L-threonine biosynthesis; L-threonine from L-aspartate: step 3/5.</text>
</comment>
<dbReference type="FunFam" id="3.30.360.10:FF:000006">
    <property type="entry name" value="Bifunctional aspartokinase/homoserine dehydrogenase"/>
    <property type="match status" value="1"/>
</dbReference>
<dbReference type="InterPro" id="IPR049638">
    <property type="entry name" value="AK-HD"/>
</dbReference>
<keyword evidence="13" id="KW-0479">Metal-binding</keyword>
<dbReference type="InterPro" id="IPR002912">
    <property type="entry name" value="ACT_dom"/>
</dbReference>
<reference evidence="29 30" key="1">
    <citation type="submission" date="2020-01" db="EMBL/GenBank/DDBJ databases">
        <authorList>
            <person name="Kim M.K."/>
        </authorList>
    </citation>
    <scope>NUCLEOTIDE SEQUENCE [LARGE SCALE GENOMIC DNA]</scope>
    <source>
        <strain evidence="29 30">172606-1</strain>
    </source>
</reference>
<dbReference type="InterPro" id="IPR011147">
    <property type="entry name" value="Bifunc_Aspkin/hSer_DH"/>
</dbReference>
<keyword evidence="21" id="KW-0457">Lysine biosynthesis</keyword>
<evidence type="ECO:0000256" key="15">
    <source>
        <dbReference type="ARBA" id="ARBA00022777"/>
    </source>
</evidence>
<dbReference type="GO" id="GO:0004072">
    <property type="term" value="F:aspartate kinase activity"/>
    <property type="evidence" value="ECO:0007669"/>
    <property type="project" value="UniProtKB-EC"/>
</dbReference>
<dbReference type="Pfam" id="PF00696">
    <property type="entry name" value="AA_kinase"/>
    <property type="match status" value="1"/>
</dbReference>
<evidence type="ECO:0000256" key="8">
    <source>
        <dbReference type="ARBA" id="ARBA00010046"/>
    </source>
</evidence>
<dbReference type="Gene3D" id="1.20.120.1320">
    <property type="entry name" value="Aspartokinase, catalytic domain"/>
    <property type="match status" value="1"/>
</dbReference>
<dbReference type="Pfam" id="PF03447">
    <property type="entry name" value="NAD_binding_3"/>
    <property type="match status" value="1"/>
</dbReference>
<dbReference type="CDD" id="cd04243">
    <property type="entry name" value="AAK_AK-HSDH-like"/>
    <property type="match status" value="1"/>
</dbReference>
<dbReference type="Gene3D" id="3.30.2130.10">
    <property type="entry name" value="VC0802-like"/>
    <property type="match status" value="1"/>
</dbReference>
<dbReference type="PROSITE" id="PS01042">
    <property type="entry name" value="HOMOSER_DHGENASE"/>
    <property type="match status" value="1"/>
</dbReference>
<dbReference type="AlphaFoldDB" id="A0A6C0GSM6"/>
<dbReference type="EC" id="1.1.1.3" evidence="29"/>
<comment type="catalytic activity">
    <reaction evidence="26">
        <text>L-homoserine + NADP(+) = L-aspartate 4-semialdehyde + NADPH + H(+)</text>
        <dbReference type="Rhea" id="RHEA:15761"/>
        <dbReference type="ChEBI" id="CHEBI:15378"/>
        <dbReference type="ChEBI" id="CHEBI:57476"/>
        <dbReference type="ChEBI" id="CHEBI:57783"/>
        <dbReference type="ChEBI" id="CHEBI:58349"/>
        <dbReference type="ChEBI" id="CHEBI:537519"/>
        <dbReference type="EC" id="1.1.1.3"/>
    </reaction>
    <physiologicalReaction direction="right-to-left" evidence="26">
        <dbReference type="Rhea" id="RHEA:15763"/>
    </physiologicalReaction>
</comment>
<dbReference type="GO" id="GO:0050661">
    <property type="term" value="F:NADP binding"/>
    <property type="evidence" value="ECO:0007669"/>
    <property type="project" value="InterPro"/>
</dbReference>
<evidence type="ECO:0000313" key="29">
    <source>
        <dbReference type="EMBL" id="QHT71006.1"/>
    </source>
</evidence>
<comment type="pathway">
    <text evidence="6">Amino-acid biosynthesis; L-threonine biosynthesis; L-threonine from L-aspartate: step 1/5.</text>
</comment>
<dbReference type="UniPathway" id="UPA00050">
    <property type="reaction ID" value="UER00063"/>
</dbReference>
<protein>
    <submittedName>
        <fullName evidence="29">Bifunctional aspartate kinase/homoserine dehydrogenase I</fullName>
        <ecNumber evidence="29">1.1.1.3</ecNumber>
        <ecNumber evidence="29">2.7.2.4</ecNumber>
    </submittedName>
</protein>
<dbReference type="Pfam" id="PF22468">
    <property type="entry name" value="ACT_9"/>
    <property type="match status" value="2"/>
</dbReference>
<proteinExistence type="inferred from homology"/>
<dbReference type="KEGG" id="rhoz:GXP67_32330"/>
<evidence type="ECO:0000256" key="24">
    <source>
        <dbReference type="ARBA" id="ARBA00044938"/>
    </source>
</evidence>
<evidence type="ECO:0000256" key="7">
    <source>
        <dbReference type="ARBA" id="ARBA00007952"/>
    </source>
</evidence>
<dbReference type="PANTHER" id="PTHR43070">
    <property type="match status" value="1"/>
</dbReference>
<dbReference type="GO" id="GO:0005524">
    <property type="term" value="F:ATP binding"/>
    <property type="evidence" value="ECO:0007669"/>
    <property type="project" value="UniProtKB-KW"/>
</dbReference>
<evidence type="ECO:0000256" key="3">
    <source>
        <dbReference type="ARBA" id="ARBA00004986"/>
    </source>
</evidence>
<dbReference type="GO" id="GO:0004412">
    <property type="term" value="F:homoserine dehydrogenase activity"/>
    <property type="evidence" value="ECO:0007669"/>
    <property type="project" value="UniProtKB-EC"/>
</dbReference>
<evidence type="ECO:0000256" key="5">
    <source>
        <dbReference type="ARBA" id="ARBA00005062"/>
    </source>
</evidence>
<dbReference type="FunFam" id="3.30.2130.10:FF:000001">
    <property type="entry name" value="Bifunctional aspartokinase/homoserine dehydrogenase"/>
    <property type="match status" value="1"/>
</dbReference>
<keyword evidence="18 29" id="KW-0560">Oxidoreductase</keyword>
<keyword evidence="12" id="KW-0791">Threonine biosynthesis</keyword>
<evidence type="ECO:0000256" key="6">
    <source>
        <dbReference type="ARBA" id="ARBA00005139"/>
    </source>
</evidence>
<keyword evidence="16" id="KW-0067">ATP-binding</keyword>
<dbReference type="InterPro" id="IPR005106">
    <property type="entry name" value="Asp/hSer_DH_NAD-bd"/>
</dbReference>
<dbReference type="NCBIfam" id="TIGR00657">
    <property type="entry name" value="asp_kinases"/>
    <property type="match status" value="1"/>
</dbReference>
<keyword evidence="20" id="KW-0915">Sodium</keyword>
<dbReference type="PROSITE" id="PS00324">
    <property type="entry name" value="ASPARTOKINASE"/>
    <property type="match status" value="1"/>
</dbReference>
<dbReference type="GO" id="GO:0009089">
    <property type="term" value="P:lysine biosynthetic process via diaminopimelate"/>
    <property type="evidence" value="ECO:0007669"/>
    <property type="project" value="UniProtKB-UniPathway"/>
</dbReference>
<feature type="domain" description="ACT" evidence="28">
    <location>
        <begin position="399"/>
        <end position="472"/>
    </location>
</feature>
<dbReference type="SUPFAM" id="SSF55347">
    <property type="entry name" value="Glyceraldehyde-3-phosphate dehydrogenase-like, C-terminal domain"/>
    <property type="match status" value="1"/>
</dbReference>
<evidence type="ECO:0000256" key="11">
    <source>
        <dbReference type="ARBA" id="ARBA00022679"/>
    </source>
</evidence>
<evidence type="ECO:0000256" key="20">
    <source>
        <dbReference type="ARBA" id="ARBA00023053"/>
    </source>
</evidence>
<comment type="catalytic activity">
    <reaction evidence="27">
        <text>L-homoserine + NAD(+) = L-aspartate 4-semialdehyde + NADH + H(+)</text>
        <dbReference type="Rhea" id="RHEA:15757"/>
        <dbReference type="ChEBI" id="CHEBI:15378"/>
        <dbReference type="ChEBI" id="CHEBI:57476"/>
        <dbReference type="ChEBI" id="CHEBI:57540"/>
        <dbReference type="ChEBI" id="CHEBI:57945"/>
        <dbReference type="ChEBI" id="CHEBI:537519"/>
        <dbReference type="EC" id="1.1.1.3"/>
    </reaction>
    <physiologicalReaction direction="right-to-left" evidence="27">
        <dbReference type="Rhea" id="RHEA:15759"/>
    </physiologicalReaction>
</comment>
<evidence type="ECO:0000256" key="22">
    <source>
        <dbReference type="ARBA" id="ARBA00023167"/>
    </source>
</evidence>
<dbReference type="SUPFAM" id="SSF55021">
    <property type="entry name" value="ACT-like"/>
    <property type="match status" value="2"/>
</dbReference>
<dbReference type="InterPro" id="IPR001342">
    <property type="entry name" value="HDH_cat"/>
</dbReference>
<evidence type="ECO:0000259" key="28">
    <source>
        <dbReference type="PROSITE" id="PS51671"/>
    </source>
</evidence>
<dbReference type="CDD" id="cd04921">
    <property type="entry name" value="ACT_AKi-HSDH-ThrA-like_1"/>
    <property type="match status" value="1"/>
</dbReference>
<evidence type="ECO:0000256" key="14">
    <source>
        <dbReference type="ARBA" id="ARBA00022741"/>
    </source>
</evidence>
<comment type="subunit">
    <text evidence="9">Homotetramer.</text>
</comment>
<name>A0A6C0GSM6_9BACT</name>
<dbReference type="InterPro" id="IPR001048">
    <property type="entry name" value="Asp/Glu/Uridylate_kinase"/>
</dbReference>
<dbReference type="InterPro" id="IPR019811">
    <property type="entry name" value="HDH_CS"/>
</dbReference>
<keyword evidence="10" id="KW-0028">Amino-acid biosynthesis</keyword>
<dbReference type="GO" id="GO:0046872">
    <property type="term" value="F:metal ion binding"/>
    <property type="evidence" value="ECO:0007669"/>
    <property type="project" value="UniProtKB-KW"/>
</dbReference>
<evidence type="ECO:0000256" key="21">
    <source>
        <dbReference type="ARBA" id="ARBA00023154"/>
    </source>
</evidence>
<dbReference type="PROSITE" id="PS51671">
    <property type="entry name" value="ACT"/>
    <property type="match status" value="1"/>
</dbReference>
<dbReference type="FunFam" id="3.40.50.720:FF:000083">
    <property type="entry name" value="Bifunctional aspartokinase/homoserine dehydrogenase"/>
    <property type="match status" value="1"/>
</dbReference>
<dbReference type="InterPro" id="IPR018042">
    <property type="entry name" value="Aspartate_kinase_CS"/>
</dbReference>
<keyword evidence="22" id="KW-0486">Methionine biosynthesis</keyword>
<dbReference type="GO" id="GO:0009088">
    <property type="term" value="P:threonine biosynthetic process"/>
    <property type="evidence" value="ECO:0007669"/>
    <property type="project" value="UniProtKB-UniPathway"/>
</dbReference>
<dbReference type="Proteomes" id="UP000480178">
    <property type="component" value="Chromosome"/>
</dbReference>
<evidence type="ECO:0000256" key="12">
    <source>
        <dbReference type="ARBA" id="ARBA00022697"/>
    </source>
</evidence>
<dbReference type="PIRSF" id="PIRSF000727">
    <property type="entry name" value="ThrA"/>
    <property type="match status" value="1"/>
</dbReference>
<evidence type="ECO:0000256" key="18">
    <source>
        <dbReference type="ARBA" id="ARBA00023002"/>
    </source>
</evidence>
<accession>A0A6C0GSM6</accession>
<sequence length="815" mass="88823">MKVLKFGGTSVKSPEMIRKSGAIVQAALAEEPVAVVFSAMSGITDQLAGVAALASQGNETYLQGLKEIEKKHISAVSELLPIQQQSSVLASVKMILNELEDVLQGLFLLKELTPKSRDFVMSFGERLSSYLITEYFKSIGMNASLTDSRKLIQTDNHFGNAAVNFDITYKHIAEHFKQVNNVQIFPGFIASTAAGETTTLGRGGSDYTAAIIAAAINADMLEIWTDVDGMMTADPRKVRKTFPLEQLSYKEALELSHFGAKVLYPPSVQPVLAKNIPLKIKNTFNPEAAGTLITEKSGNNQLAIKGISSIDVVALVTLNGSGMVGVSGFAMRLFNALAKHRINVILITQASSEHSITVAITPQDAIIAKHSIEEEFSRELQMGQIEPVEVEEGHSILAIVGENMRNTPNISGTLFSALGKNGVNVRAIAQGSSENNISIVISQSDTRKALNVIHEAFFLSGTKVLHIFLIGTGFVGGTLLDQLQRQAKYLLENHAVEIRVAGIANRRKMLLNEEGIPLSDWKALLENTGEPSDQGQFASRMHELNLRNSILVDCTASAEVVRLYEDSLKHGISIVTPNKVACSGPYGHYTNLKQIAARRGVKFLYETNVGAGLPVIKTLNDLTQSGDEIIRIEAILSGTLNFLFNEHKEGVSFSSIVKKAQELGYSEPDPRIDMNGVDVARKILILAREAGAKFDFADVVSENFLPAACRSAASVEEFFKILPEYDVHFENIRKETEAKGLRQRYVAVYENNTVKTGLHIVDQSHPFYQVEGNDNMVLFTTERYKVRPLIVKGAGAGAAVTAAGVFADIIRIANF</sequence>
<comment type="cofactor">
    <cofactor evidence="1">
        <name>a metal cation</name>
        <dbReference type="ChEBI" id="CHEBI:25213"/>
    </cofactor>
</comment>
<keyword evidence="17" id="KW-0521">NADP</keyword>
<evidence type="ECO:0000256" key="2">
    <source>
        <dbReference type="ARBA" id="ARBA00004766"/>
    </source>
</evidence>
<evidence type="ECO:0000256" key="17">
    <source>
        <dbReference type="ARBA" id="ARBA00022857"/>
    </source>
</evidence>
<dbReference type="InterPro" id="IPR036393">
    <property type="entry name" value="AceGlu_kinase-like_sf"/>
</dbReference>
<dbReference type="InterPro" id="IPR042199">
    <property type="entry name" value="AsparK_Bifunc_asparK/hSer_DH"/>
</dbReference>
<dbReference type="Gene3D" id="3.30.360.10">
    <property type="entry name" value="Dihydrodipicolinate Reductase, domain 2"/>
    <property type="match status" value="1"/>
</dbReference>
<comment type="similarity">
    <text evidence="8">In the N-terminal section; belongs to the aspartokinase family.</text>
</comment>
<comment type="similarity">
    <text evidence="7">In the C-terminal section; belongs to the homoserine dehydrogenase family.</text>
</comment>
<evidence type="ECO:0000256" key="4">
    <source>
        <dbReference type="ARBA" id="ARBA00005056"/>
    </source>
</evidence>
<dbReference type="GO" id="GO:0009090">
    <property type="term" value="P:homoserine biosynthetic process"/>
    <property type="evidence" value="ECO:0007669"/>
    <property type="project" value="UniProtKB-ARBA"/>
</dbReference>
<keyword evidence="11 29" id="KW-0808">Transferase</keyword>
<keyword evidence="14" id="KW-0547">Nucleotide-binding</keyword>
<keyword evidence="30" id="KW-1185">Reference proteome</keyword>
<evidence type="ECO:0000256" key="23">
    <source>
        <dbReference type="ARBA" id="ARBA00023268"/>
    </source>
</evidence>
<evidence type="ECO:0000256" key="16">
    <source>
        <dbReference type="ARBA" id="ARBA00022840"/>
    </source>
</evidence>
<dbReference type="EC" id="2.7.2.4" evidence="29"/>
<dbReference type="NCBIfam" id="NF006959">
    <property type="entry name" value="PRK09436.1"/>
    <property type="match status" value="1"/>
</dbReference>
<evidence type="ECO:0000313" key="30">
    <source>
        <dbReference type="Proteomes" id="UP000480178"/>
    </source>
</evidence>
<dbReference type="GO" id="GO:0009086">
    <property type="term" value="P:methionine biosynthetic process"/>
    <property type="evidence" value="ECO:0007669"/>
    <property type="project" value="UniProtKB-KW"/>
</dbReference>
<dbReference type="InterPro" id="IPR045865">
    <property type="entry name" value="ACT-like_dom_sf"/>
</dbReference>
<dbReference type="SUPFAM" id="SSF51735">
    <property type="entry name" value="NAD(P)-binding Rossmann-fold domains"/>
    <property type="match status" value="1"/>
</dbReference>